<dbReference type="RefSeq" id="WP_273943939.1">
    <property type="nucleotide sequence ID" value="NZ_CP097263.1"/>
</dbReference>
<keyword evidence="8" id="KW-0032">Aminotransferase</keyword>
<dbReference type="Gene3D" id="3.40.640.10">
    <property type="entry name" value="Type I PLP-dependent aspartate aminotransferase-like (Major domain)"/>
    <property type="match status" value="1"/>
</dbReference>
<keyword evidence="2" id="KW-0663">Pyridoxal phosphate</keyword>
<keyword evidence="8" id="KW-0808">Transferase</keyword>
<dbReference type="Proteomes" id="UP001589810">
    <property type="component" value="Unassembled WGS sequence"/>
</dbReference>
<sequence length="507" mass="55096">MPGLPPRTVLDKDAETPLYRQLYDWLRKDIESGQLPVGSRLPATRAMAERLGVSRNTVLVAYEHLLADGYAEGKVGSGTRVAGRREDDRSPAKPERRRPLAQRLSAAGRAMLRAEHEFGGVTEARRDPTRPFTLDVPALDLFPTKIWGRLLATRAGRVDSLLAQQSPAGFWPLRQEIAAYLGLRYRIRCTPDQVIITSSACATAGLLAKLLLAEGTPVIVEEPCRPAIRAAFTAFGFPTCPTPVDEHGMTVGACAARFPGARLAVTTPHSQFPLGHIMSPARMAELLAWADRVDGWVIEDHDDPGSWSEPSAPTPCRFDDGGRVIHIGEFGQVLFPGLRIAWAVVPEELADVVTTAQRASVGLLPMLEQAALADLMSTNHFIRHLRRVSDAYGERREVCVEAIRSCLGDGLPLQTSALGTHLILGLPPGLSADEVVATGRRFRVRAHALSQFYAKPFDVPQSLVLGFGATPPDDLRAGVHRLCSVFAEIQRPPATQSTVDHSPSVTV</sequence>
<dbReference type="Pfam" id="PF00155">
    <property type="entry name" value="Aminotran_1_2"/>
    <property type="match status" value="1"/>
</dbReference>
<dbReference type="InterPro" id="IPR000524">
    <property type="entry name" value="Tscrpt_reg_HTH_GntR"/>
</dbReference>
<dbReference type="SUPFAM" id="SSF46785">
    <property type="entry name" value="Winged helix' DNA-binding domain"/>
    <property type="match status" value="1"/>
</dbReference>
<reference evidence="8 9" key="1">
    <citation type="submission" date="2024-09" db="EMBL/GenBank/DDBJ databases">
        <authorList>
            <person name="Sun Q."/>
            <person name="Mori K."/>
        </authorList>
    </citation>
    <scope>NUCLEOTIDE SEQUENCE [LARGE SCALE GENOMIC DNA]</scope>
    <source>
        <strain evidence="8 9">TBRC 1432</strain>
    </source>
</reference>
<dbReference type="Pfam" id="PF00392">
    <property type="entry name" value="GntR"/>
    <property type="match status" value="1"/>
</dbReference>
<keyword evidence="9" id="KW-1185">Reference proteome</keyword>
<gene>
    <name evidence="8" type="ORF">ACFFH7_43920</name>
</gene>
<evidence type="ECO:0000256" key="2">
    <source>
        <dbReference type="ARBA" id="ARBA00022898"/>
    </source>
</evidence>
<dbReference type="PANTHER" id="PTHR46577:SF1">
    <property type="entry name" value="HTH-TYPE TRANSCRIPTIONAL REGULATORY PROTEIN GABR"/>
    <property type="match status" value="1"/>
</dbReference>
<evidence type="ECO:0000256" key="4">
    <source>
        <dbReference type="ARBA" id="ARBA00023125"/>
    </source>
</evidence>
<name>A0ABV6N7J9_9PSEU</name>
<evidence type="ECO:0000259" key="7">
    <source>
        <dbReference type="PROSITE" id="PS50949"/>
    </source>
</evidence>
<evidence type="ECO:0000313" key="8">
    <source>
        <dbReference type="EMBL" id="MFC0548518.1"/>
    </source>
</evidence>
<dbReference type="InterPro" id="IPR015424">
    <property type="entry name" value="PyrdxlP-dep_Trfase"/>
</dbReference>
<proteinExistence type="inferred from homology"/>
<keyword evidence="3" id="KW-0805">Transcription regulation</keyword>
<evidence type="ECO:0000256" key="1">
    <source>
        <dbReference type="ARBA" id="ARBA00005384"/>
    </source>
</evidence>
<dbReference type="CDD" id="cd07377">
    <property type="entry name" value="WHTH_GntR"/>
    <property type="match status" value="1"/>
</dbReference>
<keyword evidence="5" id="KW-0804">Transcription</keyword>
<evidence type="ECO:0000313" key="9">
    <source>
        <dbReference type="Proteomes" id="UP001589810"/>
    </source>
</evidence>
<organism evidence="8 9">
    <name type="scientific">Kutzneria chonburiensis</name>
    <dbReference type="NCBI Taxonomy" id="1483604"/>
    <lineage>
        <taxon>Bacteria</taxon>
        <taxon>Bacillati</taxon>
        <taxon>Actinomycetota</taxon>
        <taxon>Actinomycetes</taxon>
        <taxon>Pseudonocardiales</taxon>
        <taxon>Pseudonocardiaceae</taxon>
        <taxon>Kutzneria</taxon>
    </lineage>
</organism>
<dbReference type="PRINTS" id="PR00035">
    <property type="entry name" value="HTHGNTR"/>
</dbReference>
<accession>A0ABV6N7J9</accession>
<dbReference type="SMART" id="SM00345">
    <property type="entry name" value="HTH_GNTR"/>
    <property type="match status" value="1"/>
</dbReference>
<dbReference type="InterPro" id="IPR004839">
    <property type="entry name" value="Aminotransferase_I/II_large"/>
</dbReference>
<feature type="region of interest" description="Disordered" evidence="6">
    <location>
        <begin position="76"/>
        <end position="100"/>
    </location>
</feature>
<dbReference type="InterPro" id="IPR036388">
    <property type="entry name" value="WH-like_DNA-bd_sf"/>
</dbReference>
<evidence type="ECO:0000256" key="6">
    <source>
        <dbReference type="SAM" id="MobiDB-lite"/>
    </source>
</evidence>
<comment type="similarity">
    <text evidence="1">In the C-terminal section; belongs to the class-I pyridoxal-phosphate-dependent aminotransferase family.</text>
</comment>
<dbReference type="InterPro" id="IPR036390">
    <property type="entry name" value="WH_DNA-bd_sf"/>
</dbReference>
<feature type="compositionally biased region" description="Basic and acidic residues" evidence="6">
    <location>
        <begin position="83"/>
        <end position="98"/>
    </location>
</feature>
<comment type="caution">
    <text evidence="8">The sequence shown here is derived from an EMBL/GenBank/DDBJ whole genome shotgun (WGS) entry which is preliminary data.</text>
</comment>
<dbReference type="InterPro" id="IPR015421">
    <property type="entry name" value="PyrdxlP-dep_Trfase_major"/>
</dbReference>
<protein>
    <submittedName>
        <fullName evidence="8">PLP-dependent aminotransferase family protein</fullName>
    </submittedName>
</protein>
<dbReference type="PROSITE" id="PS50949">
    <property type="entry name" value="HTH_GNTR"/>
    <property type="match status" value="1"/>
</dbReference>
<dbReference type="SUPFAM" id="SSF53383">
    <property type="entry name" value="PLP-dependent transferases"/>
    <property type="match status" value="1"/>
</dbReference>
<keyword evidence="4" id="KW-0238">DNA-binding</keyword>
<dbReference type="CDD" id="cd00609">
    <property type="entry name" value="AAT_like"/>
    <property type="match status" value="1"/>
</dbReference>
<evidence type="ECO:0000256" key="5">
    <source>
        <dbReference type="ARBA" id="ARBA00023163"/>
    </source>
</evidence>
<feature type="domain" description="HTH gntR-type" evidence="7">
    <location>
        <begin position="16"/>
        <end position="84"/>
    </location>
</feature>
<dbReference type="GO" id="GO:0008483">
    <property type="term" value="F:transaminase activity"/>
    <property type="evidence" value="ECO:0007669"/>
    <property type="project" value="UniProtKB-KW"/>
</dbReference>
<dbReference type="InterPro" id="IPR051446">
    <property type="entry name" value="HTH_trans_reg/aminotransferase"/>
</dbReference>
<dbReference type="Gene3D" id="1.10.10.10">
    <property type="entry name" value="Winged helix-like DNA-binding domain superfamily/Winged helix DNA-binding domain"/>
    <property type="match status" value="1"/>
</dbReference>
<evidence type="ECO:0000256" key="3">
    <source>
        <dbReference type="ARBA" id="ARBA00023015"/>
    </source>
</evidence>
<dbReference type="EMBL" id="JBHLUD010000016">
    <property type="protein sequence ID" value="MFC0548518.1"/>
    <property type="molecule type" value="Genomic_DNA"/>
</dbReference>
<dbReference type="PANTHER" id="PTHR46577">
    <property type="entry name" value="HTH-TYPE TRANSCRIPTIONAL REGULATORY PROTEIN GABR"/>
    <property type="match status" value="1"/>
</dbReference>